<evidence type="ECO:0000256" key="9">
    <source>
        <dbReference type="SAM" id="MobiDB-lite"/>
    </source>
</evidence>
<evidence type="ECO:0000259" key="10">
    <source>
        <dbReference type="PROSITE" id="PS51085"/>
    </source>
</evidence>
<keyword evidence="7" id="KW-0411">Iron-sulfur</keyword>
<dbReference type="InterPro" id="IPR006058">
    <property type="entry name" value="2Fe2S_fd_BS"/>
</dbReference>
<dbReference type="Pfam" id="PF00111">
    <property type="entry name" value="Fer2"/>
    <property type="match status" value="1"/>
</dbReference>
<evidence type="ECO:0000313" key="11">
    <source>
        <dbReference type="EMBL" id="GII22789.1"/>
    </source>
</evidence>
<accession>A0A8J3X0X5</accession>
<dbReference type="InterPro" id="IPR012675">
    <property type="entry name" value="Beta-grasp_dom_sf"/>
</dbReference>
<dbReference type="GO" id="GO:0046872">
    <property type="term" value="F:metal ion binding"/>
    <property type="evidence" value="ECO:0007669"/>
    <property type="project" value="UniProtKB-KW"/>
</dbReference>
<dbReference type="CDD" id="cd00207">
    <property type="entry name" value="fer2"/>
    <property type="match status" value="1"/>
</dbReference>
<evidence type="ECO:0000256" key="1">
    <source>
        <dbReference type="ARBA" id="ARBA00007874"/>
    </source>
</evidence>
<evidence type="ECO:0000256" key="2">
    <source>
        <dbReference type="ARBA" id="ARBA00022448"/>
    </source>
</evidence>
<evidence type="ECO:0000256" key="4">
    <source>
        <dbReference type="ARBA" id="ARBA00022723"/>
    </source>
</evidence>
<gene>
    <name evidence="11" type="ORF">Pme01_23860</name>
</gene>
<keyword evidence="3" id="KW-0001">2Fe-2S</keyword>
<dbReference type="Gene3D" id="3.10.20.30">
    <property type="match status" value="1"/>
</dbReference>
<evidence type="ECO:0000313" key="12">
    <source>
        <dbReference type="Proteomes" id="UP000599074"/>
    </source>
</evidence>
<feature type="region of interest" description="Disordered" evidence="9">
    <location>
        <begin position="1"/>
        <end position="32"/>
    </location>
</feature>
<comment type="caution">
    <text evidence="11">The sequence shown here is derived from an EMBL/GenBank/DDBJ whole genome shotgun (WGS) entry which is preliminary data.</text>
</comment>
<dbReference type="PROSITE" id="PS00197">
    <property type="entry name" value="2FE2S_FER_1"/>
    <property type="match status" value="1"/>
</dbReference>
<keyword evidence="2" id="KW-0813">Transport</keyword>
<sequence length="128" mass="13242">MPEDFRQLPVRADSDIPAGPPPSTSPVAAAPTGSAPVISRVTVLADGQATDLLVTSTDWILDAVLDAGVDVPYSCGGGMCGVCRALVREGDVDLRANYFLSASDVARGYVLACRTRSVSSAIVIDFDA</sequence>
<keyword evidence="12" id="KW-1185">Reference proteome</keyword>
<keyword evidence="4" id="KW-0479">Metal-binding</keyword>
<keyword evidence="5" id="KW-0249">Electron transport</keyword>
<name>A0A8J3X0X5_9ACTN</name>
<dbReference type="AlphaFoldDB" id="A0A8J3X0X5"/>
<dbReference type="PANTHER" id="PTHR43112">
    <property type="entry name" value="FERREDOXIN"/>
    <property type="match status" value="1"/>
</dbReference>
<evidence type="ECO:0000256" key="5">
    <source>
        <dbReference type="ARBA" id="ARBA00022982"/>
    </source>
</evidence>
<dbReference type="PROSITE" id="PS51085">
    <property type="entry name" value="2FE2S_FER_2"/>
    <property type="match status" value="1"/>
</dbReference>
<keyword evidence="6" id="KW-0408">Iron</keyword>
<dbReference type="Proteomes" id="UP000599074">
    <property type="component" value="Unassembled WGS sequence"/>
</dbReference>
<comment type="similarity">
    <text evidence="1">Belongs to the 2Fe2S plant-type ferredoxin family.</text>
</comment>
<dbReference type="RefSeq" id="WP_168115321.1">
    <property type="nucleotide sequence ID" value="NZ_BOON01000019.1"/>
</dbReference>
<dbReference type="SUPFAM" id="SSF54292">
    <property type="entry name" value="2Fe-2S ferredoxin-like"/>
    <property type="match status" value="1"/>
</dbReference>
<dbReference type="InterPro" id="IPR001041">
    <property type="entry name" value="2Fe-2S_ferredoxin-type"/>
</dbReference>
<evidence type="ECO:0000256" key="8">
    <source>
        <dbReference type="ARBA" id="ARBA00034078"/>
    </source>
</evidence>
<organism evidence="11 12">
    <name type="scientific">Planosporangium mesophilum</name>
    <dbReference type="NCBI Taxonomy" id="689768"/>
    <lineage>
        <taxon>Bacteria</taxon>
        <taxon>Bacillati</taxon>
        <taxon>Actinomycetota</taxon>
        <taxon>Actinomycetes</taxon>
        <taxon>Micromonosporales</taxon>
        <taxon>Micromonosporaceae</taxon>
        <taxon>Planosporangium</taxon>
    </lineage>
</organism>
<feature type="domain" description="2Fe-2S ferredoxin-type" evidence="10">
    <location>
        <begin position="39"/>
        <end position="128"/>
    </location>
</feature>
<evidence type="ECO:0000256" key="6">
    <source>
        <dbReference type="ARBA" id="ARBA00023004"/>
    </source>
</evidence>
<comment type="cofactor">
    <cofactor evidence="8">
        <name>[2Fe-2S] cluster</name>
        <dbReference type="ChEBI" id="CHEBI:190135"/>
    </cofactor>
</comment>
<protein>
    <recommendedName>
        <fullName evidence="10">2Fe-2S ferredoxin-type domain-containing protein</fullName>
    </recommendedName>
</protein>
<dbReference type="PANTHER" id="PTHR43112:SF3">
    <property type="entry name" value="FERREDOXIN-2, CHLOROPLASTIC"/>
    <property type="match status" value="1"/>
</dbReference>
<evidence type="ECO:0000256" key="7">
    <source>
        <dbReference type="ARBA" id="ARBA00023014"/>
    </source>
</evidence>
<proteinExistence type="inferred from homology"/>
<evidence type="ECO:0000256" key="3">
    <source>
        <dbReference type="ARBA" id="ARBA00022714"/>
    </source>
</evidence>
<reference evidence="11" key="1">
    <citation type="submission" date="2021-01" db="EMBL/GenBank/DDBJ databases">
        <title>Whole genome shotgun sequence of Planosporangium mesophilum NBRC 109066.</title>
        <authorList>
            <person name="Komaki H."/>
            <person name="Tamura T."/>
        </authorList>
    </citation>
    <scope>NUCLEOTIDE SEQUENCE</scope>
    <source>
        <strain evidence="11">NBRC 109066</strain>
    </source>
</reference>
<dbReference type="InterPro" id="IPR036010">
    <property type="entry name" value="2Fe-2S_ferredoxin-like_sf"/>
</dbReference>
<dbReference type="GO" id="GO:0051537">
    <property type="term" value="F:2 iron, 2 sulfur cluster binding"/>
    <property type="evidence" value="ECO:0007669"/>
    <property type="project" value="UniProtKB-KW"/>
</dbReference>
<dbReference type="EMBL" id="BOON01000019">
    <property type="protein sequence ID" value="GII22789.1"/>
    <property type="molecule type" value="Genomic_DNA"/>
</dbReference>